<dbReference type="Pfam" id="PF13895">
    <property type="entry name" value="Ig_2"/>
    <property type="match status" value="1"/>
</dbReference>
<feature type="transmembrane region" description="Helical" evidence="2">
    <location>
        <begin position="444"/>
        <end position="467"/>
    </location>
</feature>
<organism evidence="5 6">
    <name type="scientific">Platysternon megacephalum</name>
    <name type="common">big-headed turtle</name>
    <dbReference type="NCBI Taxonomy" id="55544"/>
    <lineage>
        <taxon>Eukaryota</taxon>
        <taxon>Metazoa</taxon>
        <taxon>Chordata</taxon>
        <taxon>Craniata</taxon>
        <taxon>Vertebrata</taxon>
        <taxon>Euteleostomi</taxon>
        <taxon>Archelosauria</taxon>
        <taxon>Testudinata</taxon>
        <taxon>Testudines</taxon>
        <taxon>Cryptodira</taxon>
        <taxon>Durocryptodira</taxon>
        <taxon>Testudinoidea</taxon>
        <taxon>Platysternidae</taxon>
        <taxon>Platysternon</taxon>
    </lineage>
</organism>
<dbReference type="InterPro" id="IPR007110">
    <property type="entry name" value="Ig-like_dom"/>
</dbReference>
<dbReference type="InterPro" id="IPR013783">
    <property type="entry name" value="Ig-like_fold"/>
</dbReference>
<protein>
    <submittedName>
        <fullName evidence="5">B-cell receptor-associated protein 31</fullName>
    </submittedName>
</protein>
<evidence type="ECO:0000256" key="3">
    <source>
        <dbReference type="SAM" id="SignalP"/>
    </source>
</evidence>
<dbReference type="EMBL" id="QXTE01000521">
    <property type="protein sequence ID" value="TFJ97197.1"/>
    <property type="molecule type" value="Genomic_DNA"/>
</dbReference>
<dbReference type="OrthoDB" id="10039395at2759"/>
<dbReference type="InterPro" id="IPR013106">
    <property type="entry name" value="Ig_V-set"/>
</dbReference>
<dbReference type="PROSITE" id="PS50835">
    <property type="entry name" value="IG_LIKE"/>
    <property type="match status" value="2"/>
</dbReference>
<keyword evidence="2" id="KW-0812">Transmembrane</keyword>
<dbReference type="STRING" id="55544.A0A4D9DLR5"/>
<name>A0A4D9DLR5_9SAUR</name>
<evidence type="ECO:0000259" key="4">
    <source>
        <dbReference type="PROSITE" id="PS50835"/>
    </source>
</evidence>
<dbReference type="Proteomes" id="UP000297703">
    <property type="component" value="Unassembled WGS sequence"/>
</dbReference>
<proteinExistence type="predicted"/>
<feature type="region of interest" description="Disordered" evidence="1">
    <location>
        <begin position="476"/>
        <end position="506"/>
    </location>
</feature>
<keyword evidence="5" id="KW-0675">Receptor</keyword>
<dbReference type="Pfam" id="PF07686">
    <property type="entry name" value="V-set"/>
    <property type="match status" value="1"/>
</dbReference>
<feature type="domain" description="Ig-like" evidence="4">
    <location>
        <begin position="252"/>
        <end position="340"/>
    </location>
</feature>
<keyword evidence="2" id="KW-1133">Transmembrane helix</keyword>
<reference evidence="5 6" key="1">
    <citation type="submission" date="2019-04" db="EMBL/GenBank/DDBJ databases">
        <title>Draft genome of the big-headed turtle Platysternon megacephalum.</title>
        <authorList>
            <person name="Gong S."/>
        </authorList>
    </citation>
    <scope>NUCLEOTIDE SEQUENCE [LARGE SCALE GENOMIC DNA]</scope>
    <source>
        <strain evidence="5">DO16091913</strain>
        <tissue evidence="5">Muscle</tissue>
    </source>
</reference>
<gene>
    <name evidence="5" type="ORF">DR999_PMT20982</name>
</gene>
<dbReference type="Gene3D" id="2.60.40.10">
    <property type="entry name" value="Immunoglobulins"/>
    <property type="match status" value="3"/>
</dbReference>
<keyword evidence="2" id="KW-0472">Membrane</keyword>
<feature type="domain" description="Ig-like" evidence="4">
    <location>
        <begin position="154"/>
        <end position="247"/>
    </location>
</feature>
<keyword evidence="3" id="KW-0732">Signal</keyword>
<keyword evidence="6" id="KW-1185">Reference proteome</keyword>
<reference evidence="5 6" key="2">
    <citation type="submission" date="2019-04" db="EMBL/GenBank/DDBJ databases">
        <title>The genome sequence of big-headed turtle.</title>
        <authorList>
            <person name="Gong S."/>
        </authorList>
    </citation>
    <scope>NUCLEOTIDE SEQUENCE [LARGE SCALE GENOMIC DNA]</scope>
    <source>
        <strain evidence="5">DO16091913</strain>
        <tissue evidence="5">Muscle</tissue>
    </source>
</reference>
<dbReference type="SUPFAM" id="SSF48726">
    <property type="entry name" value="Immunoglobulin"/>
    <property type="match status" value="3"/>
</dbReference>
<dbReference type="AlphaFoldDB" id="A0A4D9DLR5"/>
<dbReference type="SMART" id="SM00409">
    <property type="entry name" value="IG"/>
    <property type="match status" value="3"/>
</dbReference>
<evidence type="ECO:0000256" key="1">
    <source>
        <dbReference type="SAM" id="MobiDB-lite"/>
    </source>
</evidence>
<evidence type="ECO:0000313" key="5">
    <source>
        <dbReference type="EMBL" id="TFJ97197.1"/>
    </source>
</evidence>
<feature type="chain" id="PRO_5020027569" evidence="3">
    <location>
        <begin position="30"/>
        <end position="566"/>
    </location>
</feature>
<dbReference type="PANTHER" id="PTHR46484">
    <property type="entry name" value="SI:CH211-171H4.5-RELATED"/>
    <property type="match status" value="1"/>
</dbReference>
<feature type="signal peptide" evidence="3">
    <location>
        <begin position="1"/>
        <end position="29"/>
    </location>
</feature>
<dbReference type="PANTHER" id="PTHR46484:SF1">
    <property type="entry name" value="SCHWANN CELL MYELIN PROTEIN-RELATED"/>
    <property type="match status" value="1"/>
</dbReference>
<dbReference type="InterPro" id="IPR036179">
    <property type="entry name" value="Ig-like_dom_sf"/>
</dbReference>
<accession>A0A4D9DLR5</accession>
<sequence length="566" mass="60991">MAGSPQAGHAVSLVWQRLLLALLEALCYSRVSGSWRSSLPGTIRALKGSCVVIPCSFTYPGSRESLGGPFSVVWYQYRSRGYPEIYNSKGTASVLAEYQARTQLLGDPEMGNCTLSISPVRSEDAMSYYVWINPDSVRHRFYDVTVRVEVADTPDPLMLSDPGVLIEGDRTTITCSIRHTCPSAPPSLGWSPGGGKAVTRHERLAGGGWRAEAELSYTPSYKDHGRHLQCTATFPNQQQARNALHLQVNYRPRGAAVAVVGPARLMEGDNVTLRCTSQSHPPATTYRWFQGPRRALLRGLGRGPEVTVLAVGRLSGPYRCAAENEIGLGEDSPAAHLDVEYPPTLLPWGNCTVRGRGPEEAATCHCAAEGNPPPRLEWRLPNRTLPGDFEGPELRATTWARGPAMSGELRGPAGALANVSCAATNAHGQSQTALPVVPAGDDNLLLMVSSGVIGGVLLLSVLAIVVYKLARARKDEEEGPSIYDNDGNGEQRPSLKGGKPSKAKKDEQFNLYSKAKAGGEELGIDDYEAMERVEDYENLAAGGAGPYGNVGTWQPHLLSEQIYSNV</sequence>
<comment type="caution">
    <text evidence="5">The sequence shown here is derived from an EMBL/GenBank/DDBJ whole genome shotgun (WGS) entry which is preliminary data.</text>
</comment>
<evidence type="ECO:0000256" key="2">
    <source>
        <dbReference type="SAM" id="Phobius"/>
    </source>
</evidence>
<dbReference type="InterPro" id="IPR003599">
    <property type="entry name" value="Ig_sub"/>
</dbReference>
<evidence type="ECO:0000313" key="6">
    <source>
        <dbReference type="Proteomes" id="UP000297703"/>
    </source>
</evidence>